<dbReference type="AlphaFoldDB" id="U6ZTA8"/>
<evidence type="ECO:0000313" key="1">
    <source>
        <dbReference type="EMBL" id="MQA53054.1"/>
    </source>
</evidence>
<dbReference type="RefSeq" id="WP_022643091.1">
    <property type="nucleotide sequence ID" value="NZ_AVOY01000174.1"/>
</dbReference>
<dbReference type="Proteomes" id="UP000486534">
    <property type="component" value="Unassembled WGS sequence"/>
</dbReference>
<dbReference type="CDD" id="cd08369">
    <property type="entry name" value="FMT_core"/>
    <property type="match status" value="1"/>
</dbReference>
<keyword evidence="1" id="KW-0808">Transferase</keyword>
<dbReference type="EMBL" id="WHUV01000001">
    <property type="protein sequence ID" value="MQA53054.1"/>
    <property type="molecule type" value="Genomic_DNA"/>
</dbReference>
<dbReference type="InterPro" id="IPR036477">
    <property type="entry name" value="Formyl_transf_N_sf"/>
</dbReference>
<dbReference type="PANTHER" id="PTHR11138">
    <property type="entry name" value="METHIONYL-TRNA FORMYLTRANSFERASE"/>
    <property type="match status" value="1"/>
</dbReference>
<protein>
    <submittedName>
        <fullName evidence="1">Formyl transferase</fullName>
    </submittedName>
</protein>
<dbReference type="Pfam" id="PF00551">
    <property type="entry name" value="Formyl_trans_N"/>
    <property type="match status" value="1"/>
</dbReference>
<organism evidence="1 2">
    <name type="scientific">Pseudomonas piscis</name>
    <dbReference type="NCBI Taxonomy" id="2614538"/>
    <lineage>
        <taxon>Bacteria</taxon>
        <taxon>Pseudomonadati</taxon>
        <taxon>Pseudomonadota</taxon>
        <taxon>Gammaproteobacteria</taxon>
        <taxon>Pseudomonadales</taxon>
        <taxon>Pseudomonadaceae</taxon>
        <taxon>Pseudomonas</taxon>
    </lineage>
</organism>
<accession>U6ZTA8</accession>
<dbReference type="Gene3D" id="3.40.50.12230">
    <property type="match status" value="1"/>
</dbReference>
<evidence type="ECO:0000313" key="2">
    <source>
        <dbReference type="Proteomes" id="UP000486534"/>
    </source>
</evidence>
<reference evidence="1 2" key="1">
    <citation type="submission" date="2019-10" db="EMBL/GenBank/DDBJ databases">
        <title>Pseudomonas dajingensis sp. nov., isolated from the profound head ulcers of farmed Murray cod (Maccullochella peelii peelii).</title>
        <authorList>
            <person name="Liu Y."/>
        </authorList>
    </citation>
    <scope>NUCLEOTIDE SEQUENCE [LARGE SCALE GENOMIC DNA]</scope>
    <source>
        <strain evidence="1 2">MC042</strain>
    </source>
</reference>
<name>U6ZTA8_9PSED</name>
<comment type="caution">
    <text evidence="1">The sequence shown here is derived from an EMBL/GenBank/DDBJ whole genome shotgun (WGS) entry which is preliminary data.</text>
</comment>
<dbReference type="GO" id="GO:0004479">
    <property type="term" value="F:methionyl-tRNA formyltransferase activity"/>
    <property type="evidence" value="ECO:0007669"/>
    <property type="project" value="TreeGrafter"/>
</dbReference>
<dbReference type="PANTHER" id="PTHR11138:SF5">
    <property type="entry name" value="METHIONYL-TRNA FORMYLTRANSFERASE, MITOCHONDRIAL"/>
    <property type="match status" value="1"/>
</dbReference>
<sequence>MHSPKRVVICGKGELAIFACRYFQDHPDYLLSHVVADPFEPVSSEQTLIDYCHQQQIPVVEDGRFENLPGYAEQAFSCDLCLVIFHKRILPRAFIDCCAKILNLHLSYLPHYRGVRPVNWALKNGERRHGVTLHEINEGIDDGPILSQVAFDIFPEFEEVGDTYQRAMGYARQLLSDSLPLIYRITPVPQDHGQMSIYYERDNLRLEERMTFTKAKSLELLAQSAAKPA</sequence>
<gene>
    <name evidence="1" type="ORF">GDH07_06875</name>
</gene>
<proteinExistence type="predicted"/>
<dbReference type="InterPro" id="IPR002376">
    <property type="entry name" value="Formyl_transf_N"/>
</dbReference>
<accession>A0A7X1U3B6</accession>
<dbReference type="GO" id="GO:0005829">
    <property type="term" value="C:cytosol"/>
    <property type="evidence" value="ECO:0007669"/>
    <property type="project" value="TreeGrafter"/>
</dbReference>
<dbReference type="SUPFAM" id="SSF53328">
    <property type="entry name" value="Formyltransferase"/>
    <property type="match status" value="1"/>
</dbReference>